<dbReference type="GO" id="GO:0005524">
    <property type="term" value="F:ATP binding"/>
    <property type="evidence" value="ECO:0007669"/>
    <property type="project" value="UniProtKB-KW"/>
</dbReference>
<dbReference type="PANTHER" id="PTHR23069">
    <property type="entry name" value="AAA DOMAIN-CONTAINING"/>
    <property type="match status" value="1"/>
</dbReference>
<comment type="caution">
    <text evidence="8">The sequence shown here is derived from an EMBL/GenBank/DDBJ whole genome shotgun (WGS) entry which is preliminary data.</text>
</comment>
<dbReference type="InterPro" id="IPR001487">
    <property type="entry name" value="Bromodomain"/>
</dbReference>
<dbReference type="PANTHER" id="PTHR23069:SF0">
    <property type="entry name" value="TAT-BINDING HOMOLOG 7"/>
    <property type="match status" value="1"/>
</dbReference>
<proteinExistence type="inferred from homology"/>
<evidence type="ECO:0000259" key="7">
    <source>
        <dbReference type="PROSITE" id="PS50014"/>
    </source>
</evidence>
<dbReference type="Pfam" id="PF00004">
    <property type="entry name" value="AAA"/>
    <property type="match status" value="2"/>
</dbReference>
<dbReference type="Pfam" id="PF00439">
    <property type="entry name" value="Bromodomain"/>
    <property type="match status" value="1"/>
</dbReference>
<keyword evidence="3" id="KW-0067">ATP-binding</keyword>
<protein>
    <submittedName>
        <fullName evidence="8">ATPase family AAA domain-containing protein 2</fullName>
    </submittedName>
</protein>
<dbReference type="InterPro" id="IPR036427">
    <property type="entry name" value="Bromodomain-like_sf"/>
</dbReference>
<accession>A0A2P6NBY3</accession>
<dbReference type="EMBL" id="MDYQ01000124">
    <property type="protein sequence ID" value="PRP81474.1"/>
    <property type="molecule type" value="Genomic_DNA"/>
</dbReference>
<dbReference type="FunFam" id="1.10.8.60:FF:000016">
    <property type="entry name" value="ATPase family AAA domain-containing protein 2B"/>
    <property type="match status" value="1"/>
</dbReference>
<feature type="region of interest" description="Disordered" evidence="6">
    <location>
        <begin position="874"/>
        <end position="916"/>
    </location>
</feature>
<dbReference type="SMART" id="SM00297">
    <property type="entry name" value="BROMO"/>
    <property type="match status" value="1"/>
</dbReference>
<dbReference type="GO" id="GO:0006337">
    <property type="term" value="P:nucleosome disassembly"/>
    <property type="evidence" value="ECO:0007669"/>
    <property type="project" value="TreeGrafter"/>
</dbReference>
<keyword evidence="9" id="KW-1185">Reference proteome</keyword>
<feature type="region of interest" description="Disordered" evidence="6">
    <location>
        <begin position="1"/>
        <end position="187"/>
    </location>
</feature>
<dbReference type="PROSITE" id="PS50014">
    <property type="entry name" value="BROMODOMAIN_2"/>
    <property type="match status" value="1"/>
</dbReference>
<dbReference type="SUPFAM" id="SSF52540">
    <property type="entry name" value="P-loop containing nucleoside triphosphate hydrolases"/>
    <property type="match status" value="2"/>
</dbReference>
<gene>
    <name evidence="8" type="ORF">PROFUN_11004</name>
</gene>
<dbReference type="PROSITE" id="PS00674">
    <property type="entry name" value="AAA"/>
    <property type="match status" value="1"/>
</dbReference>
<dbReference type="InterPro" id="IPR003593">
    <property type="entry name" value="AAA+_ATPase"/>
</dbReference>
<dbReference type="GO" id="GO:0006334">
    <property type="term" value="P:nucleosome assembly"/>
    <property type="evidence" value="ECO:0007669"/>
    <property type="project" value="TreeGrafter"/>
</dbReference>
<dbReference type="Pfam" id="PF17862">
    <property type="entry name" value="AAA_lid_3"/>
    <property type="match status" value="1"/>
</dbReference>
<name>A0A2P6NBY3_9EUKA</name>
<dbReference type="GO" id="GO:0003682">
    <property type="term" value="F:chromatin binding"/>
    <property type="evidence" value="ECO:0007669"/>
    <property type="project" value="TreeGrafter"/>
</dbReference>
<evidence type="ECO:0000256" key="3">
    <source>
        <dbReference type="ARBA" id="ARBA00022840"/>
    </source>
</evidence>
<dbReference type="SMART" id="SM00382">
    <property type="entry name" value="AAA"/>
    <property type="match status" value="2"/>
</dbReference>
<comment type="similarity">
    <text evidence="1">Belongs to the AAA ATPase family.</text>
</comment>
<dbReference type="Gene3D" id="1.10.8.60">
    <property type="match status" value="1"/>
</dbReference>
<sequence>MSNPSQTRYTVVKRKRRSSDNPHSDRILRTRKSKVTKSRYSLRSWGSNDTLVRQEKKPRYVEVLSSDEENNSDDEDKEEINERSDDEDAISRDDDTRDDDLVDDISNDFTPEVSNDATLAEEEIEEEEEVVVEGPKTRFRARKRKEEPKERRSARKKTSIERLGIQASPRKLFKSKPRRGKDSSDDDLFDLLSPHTASKLKLGMPQPINRKADAKDKADVDPMSIDPSVTWDSVGGLDQHIQQLKEMIAFPLLYPEVYERFQVTPPRGVLFYGPPGTGKTLVARALANMCSTAAQPVAFFMRKGADCLSKWVGEAERQLRLLFQRAHELQPAIIFFDEIDGLAPVRSSRQDQVHSSLVSTLLALMDGLDSRGHVMVVGATNRIDAIDPALRRPGRFDREFLFGLPTREDRRKILGIHTKEWKPPLESAMVKEIADLCVGYCGADLKALASEAALRTLRRTYPQIYNSKDKLLIDVSKLTVDRQDFDLAMGDIVPTAHRAAVLYARPLDRGLSILLQGQIEDMFSRLDHIFPVRISTSDALRTLRPGETLFSGGKSVEKSTIFRPRMVITGQPGMGQTNVAAALLHRLEQFPVTCIDMSELVSHTTARSVEEAFVSAFREALRKVPSVIFLPHLDSWWDLCTLQLRSTFENVMSDVEAELPVLVLSTTDRPSEELTPELKKLFRWQESHVTDVLPPSEIARKNYFSDIIDEGGKYVSPSFGRKKVYPELPKAPIIPRTTTHEQKAEKEREDTHYLRELRIFLRDVIRVIQRERHYTFFYKPLSREQFPAFYDAVEHPLDMNVIAERIDADYYLSTEEFIADVDKMLNDVRENSHLLGGAKNKLAGKAKALRDIVLAMLHTLNPTIDERCKKIAREKKEEGKSEENNGITEDRGKIESTTVQRPQRQESEVIEDDGSGLDEDHEVSIKYDRVKMTSYVERVARCSADHSIEELICLHADMMKIVHRYRGHSDKSVQCREMKKFVTEKFSQGQSR</sequence>
<feature type="compositionally biased region" description="Basic and acidic residues" evidence="6">
    <location>
        <begin position="18"/>
        <end position="28"/>
    </location>
</feature>
<dbReference type="GO" id="GO:0005634">
    <property type="term" value="C:nucleus"/>
    <property type="evidence" value="ECO:0007669"/>
    <property type="project" value="TreeGrafter"/>
</dbReference>
<evidence type="ECO:0000256" key="5">
    <source>
        <dbReference type="PROSITE-ProRule" id="PRU00035"/>
    </source>
</evidence>
<dbReference type="InterPro" id="IPR003960">
    <property type="entry name" value="ATPase_AAA_CS"/>
</dbReference>
<dbReference type="FunFam" id="3.40.50.300:FF:000061">
    <property type="entry name" value="ATPase family, AAA domain-containing 2"/>
    <property type="match status" value="1"/>
</dbReference>
<dbReference type="InterPro" id="IPR041569">
    <property type="entry name" value="AAA_lid_3"/>
</dbReference>
<evidence type="ECO:0000256" key="2">
    <source>
        <dbReference type="ARBA" id="ARBA00022741"/>
    </source>
</evidence>
<dbReference type="SUPFAM" id="SSF47370">
    <property type="entry name" value="Bromodomain"/>
    <property type="match status" value="1"/>
</dbReference>
<evidence type="ECO:0000256" key="1">
    <source>
        <dbReference type="ARBA" id="ARBA00006914"/>
    </source>
</evidence>
<dbReference type="InterPro" id="IPR027417">
    <property type="entry name" value="P-loop_NTPase"/>
</dbReference>
<dbReference type="GO" id="GO:0016887">
    <property type="term" value="F:ATP hydrolysis activity"/>
    <property type="evidence" value="ECO:0007669"/>
    <property type="project" value="InterPro"/>
</dbReference>
<dbReference type="InterPro" id="IPR045199">
    <property type="entry name" value="ATAD2-like"/>
</dbReference>
<dbReference type="GO" id="GO:0042393">
    <property type="term" value="F:histone binding"/>
    <property type="evidence" value="ECO:0007669"/>
    <property type="project" value="TreeGrafter"/>
</dbReference>
<dbReference type="Gene3D" id="3.40.50.300">
    <property type="entry name" value="P-loop containing nucleotide triphosphate hydrolases"/>
    <property type="match status" value="2"/>
</dbReference>
<feature type="compositionally biased region" description="Polar residues" evidence="6">
    <location>
        <begin position="38"/>
        <end position="51"/>
    </location>
</feature>
<dbReference type="Proteomes" id="UP000241769">
    <property type="component" value="Unassembled WGS sequence"/>
</dbReference>
<dbReference type="Gene3D" id="1.20.920.10">
    <property type="entry name" value="Bromodomain-like"/>
    <property type="match status" value="1"/>
</dbReference>
<feature type="domain" description="Bromo" evidence="7">
    <location>
        <begin position="769"/>
        <end position="827"/>
    </location>
</feature>
<reference evidence="8 9" key="1">
    <citation type="journal article" date="2018" name="Genome Biol. Evol.">
        <title>Multiple Roots of Fruiting Body Formation in Amoebozoa.</title>
        <authorList>
            <person name="Hillmann F."/>
            <person name="Forbes G."/>
            <person name="Novohradska S."/>
            <person name="Ferling I."/>
            <person name="Riege K."/>
            <person name="Groth M."/>
            <person name="Westermann M."/>
            <person name="Marz M."/>
            <person name="Spaller T."/>
            <person name="Winckler T."/>
            <person name="Schaap P."/>
            <person name="Glockner G."/>
        </authorList>
    </citation>
    <scope>NUCLEOTIDE SEQUENCE [LARGE SCALE GENOMIC DNA]</scope>
    <source>
        <strain evidence="8 9">Jena</strain>
    </source>
</reference>
<dbReference type="GO" id="GO:0045815">
    <property type="term" value="P:transcription initiation-coupled chromatin remodeling"/>
    <property type="evidence" value="ECO:0007669"/>
    <property type="project" value="TreeGrafter"/>
</dbReference>
<dbReference type="InParanoid" id="A0A2P6NBY3"/>
<feature type="compositionally biased region" description="Basic and acidic residues" evidence="6">
    <location>
        <begin position="874"/>
        <end position="894"/>
    </location>
</feature>
<feature type="compositionally biased region" description="Polar residues" evidence="6">
    <location>
        <begin position="107"/>
        <end position="117"/>
    </location>
</feature>
<keyword evidence="2" id="KW-0547">Nucleotide-binding</keyword>
<evidence type="ECO:0000256" key="4">
    <source>
        <dbReference type="ARBA" id="ARBA00023117"/>
    </source>
</evidence>
<evidence type="ECO:0000313" key="9">
    <source>
        <dbReference type="Proteomes" id="UP000241769"/>
    </source>
</evidence>
<feature type="compositionally biased region" description="Acidic residues" evidence="6">
    <location>
        <begin position="119"/>
        <end position="131"/>
    </location>
</feature>
<dbReference type="InterPro" id="IPR003959">
    <property type="entry name" value="ATPase_AAA_core"/>
</dbReference>
<feature type="compositionally biased region" description="Acidic residues" evidence="6">
    <location>
        <begin position="96"/>
        <end position="106"/>
    </location>
</feature>
<feature type="compositionally biased region" description="Acidic residues" evidence="6">
    <location>
        <begin position="65"/>
        <end position="88"/>
    </location>
</feature>
<organism evidence="8 9">
    <name type="scientific">Planoprotostelium fungivorum</name>
    <dbReference type="NCBI Taxonomy" id="1890364"/>
    <lineage>
        <taxon>Eukaryota</taxon>
        <taxon>Amoebozoa</taxon>
        <taxon>Evosea</taxon>
        <taxon>Variosea</taxon>
        <taxon>Cavosteliida</taxon>
        <taxon>Cavosteliaceae</taxon>
        <taxon>Planoprotostelium</taxon>
    </lineage>
</organism>
<dbReference type="AlphaFoldDB" id="A0A2P6NBY3"/>
<evidence type="ECO:0000256" key="6">
    <source>
        <dbReference type="SAM" id="MobiDB-lite"/>
    </source>
</evidence>
<dbReference type="OrthoDB" id="5421at2759"/>
<dbReference type="STRING" id="1890364.A0A2P6NBY3"/>
<evidence type="ECO:0000313" key="8">
    <source>
        <dbReference type="EMBL" id="PRP81474.1"/>
    </source>
</evidence>
<keyword evidence="4 5" id="KW-0103">Bromodomain</keyword>